<dbReference type="STRING" id="1124188.SAMN05444377_11760"/>
<feature type="chain" id="PRO_5012974166" description="Tissue inhibitor of metalloproteinase" evidence="1">
    <location>
        <begin position="23"/>
        <end position="159"/>
    </location>
</feature>
<dbReference type="RefSeq" id="WP_143161809.1">
    <property type="nucleotide sequence ID" value="NZ_FQVQ01000017.1"/>
</dbReference>
<proteinExistence type="predicted"/>
<evidence type="ECO:0000256" key="1">
    <source>
        <dbReference type="SAM" id="SignalP"/>
    </source>
</evidence>
<dbReference type="Proteomes" id="UP000184147">
    <property type="component" value="Unassembled WGS sequence"/>
</dbReference>
<gene>
    <name evidence="2" type="ORF">SAMN05444377_11760</name>
</gene>
<dbReference type="AlphaFoldDB" id="A0A1M5E4H5"/>
<evidence type="ECO:0000313" key="2">
    <source>
        <dbReference type="EMBL" id="SHF74095.1"/>
    </source>
</evidence>
<protein>
    <recommendedName>
        <fullName evidence="4">Tissue inhibitor of metalloproteinase</fullName>
    </recommendedName>
</protein>
<evidence type="ECO:0000313" key="3">
    <source>
        <dbReference type="Proteomes" id="UP000184147"/>
    </source>
</evidence>
<reference evidence="2 3" key="1">
    <citation type="submission" date="2016-11" db="EMBL/GenBank/DDBJ databases">
        <authorList>
            <person name="Jaros S."/>
            <person name="Januszkiewicz K."/>
            <person name="Wedrychowicz H."/>
        </authorList>
    </citation>
    <scope>NUCLEOTIDE SEQUENCE [LARGE SCALE GENOMIC DNA]</scope>
    <source>
        <strain evidence="2 3">DSM 25660</strain>
    </source>
</reference>
<accession>A0A1M5E4H5</accession>
<organism evidence="2 3">
    <name type="scientific">Flavobacterium fontis</name>
    <dbReference type="NCBI Taxonomy" id="1124188"/>
    <lineage>
        <taxon>Bacteria</taxon>
        <taxon>Pseudomonadati</taxon>
        <taxon>Bacteroidota</taxon>
        <taxon>Flavobacteriia</taxon>
        <taxon>Flavobacteriales</taxon>
        <taxon>Flavobacteriaceae</taxon>
        <taxon>Flavobacterium</taxon>
    </lineage>
</organism>
<name>A0A1M5E4H5_9FLAO</name>
<dbReference type="OrthoDB" id="1360319at2"/>
<keyword evidence="3" id="KW-1185">Reference proteome</keyword>
<sequence>MKSRLYLVLTVFLMSKAIGQNADSLKVDISYKLFSKCFKNLNYGSEVIENYPALKKSGLCSIQDCILSLAYNEEIINKIVEVRLIGIATQLFREGNPVLLISGMNSYATSLEENENTEDDNKIIYISVGECVIPNYISKGTEIFNKQTLSLIEKKKNGL</sequence>
<evidence type="ECO:0008006" key="4">
    <source>
        <dbReference type="Google" id="ProtNLM"/>
    </source>
</evidence>
<feature type="signal peptide" evidence="1">
    <location>
        <begin position="1"/>
        <end position="22"/>
    </location>
</feature>
<keyword evidence="1" id="KW-0732">Signal</keyword>
<dbReference type="EMBL" id="FQVQ01000017">
    <property type="protein sequence ID" value="SHF74095.1"/>
    <property type="molecule type" value="Genomic_DNA"/>
</dbReference>